<dbReference type="PANTHER" id="PTHR38689:SF1">
    <property type="entry name" value="SUCCINATE DEHYDROGENASE HYDROPHOBIC MEMBRANE ANCHOR SUBUNIT"/>
    <property type="match status" value="1"/>
</dbReference>
<comment type="cofactor">
    <cofactor evidence="1">
        <name>heme</name>
        <dbReference type="ChEBI" id="CHEBI:30413"/>
    </cofactor>
</comment>
<keyword evidence="6" id="KW-0813">Transport</keyword>
<reference evidence="18 19" key="1">
    <citation type="submission" date="2020-07" db="EMBL/GenBank/DDBJ databases">
        <authorList>
            <person name="Xu S."/>
            <person name="Li A."/>
        </authorList>
    </citation>
    <scope>NUCLEOTIDE SEQUENCE [LARGE SCALE GENOMIC DNA]</scope>
    <source>
        <strain evidence="18 19">SG-8</strain>
    </source>
</reference>
<dbReference type="InterPro" id="IPR000701">
    <property type="entry name" value="SuccDH_FuR_B_TM-su"/>
</dbReference>
<keyword evidence="9" id="KW-0816">Tricarboxylic acid cycle</keyword>
<comment type="subcellular location">
    <subcellularLocation>
        <location evidence="3">Cell inner membrane</location>
        <topology evidence="3">Multi-pass membrane protein</topology>
    </subcellularLocation>
</comment>
<dbReference type="GO" id="GO:0006099">
    <property type="term" value="P:tricarboxylic acid cycle"/>
    <property type="evidence" value="ECO:0007669"/>
    <property type="project" value="UniProtKB-UniPathway"/>
</dbReference>
<sequence length="128" mass="13541">MNPRARLRNPLKTARGLGSAKDGTGHFIVQRITAVALVFLALYVLGLLVGLAGADYATVRSVVASPFNAMVLIAFLLAMFWHAQLGLQVVIEDYVHGGWGIAAQLAVRFTCVLAAIASVLAVIRIALG</sequence>
<keyword evidence="19" id="KW-1185">Reference proteome</keyword>
<evidence type="ECO:0000313" key="19">
    <source>
        <dbReference type="Proteomes" id="UP000552587"/>
    </source>
</evidence>
<evidence type="ECO:0000256" key="2">
    <source>
        <dbReference type="ARBA" id="ARBA00004050"/>
    </source>
</evidence>
<accession>A0A7W3YFB8</accession>
<keyword evidence="16 17" id="KW-0472">Membrane</keyword>
<dbReference type="NCBIfam" id="TIGR02968">
    <property type="entry name" value="succ_dehyd_anc"/>
    <property type="match status" value="1"/>
</dbReference>
<dbReference type="PANTHER" id="PTHR38689">
    <property type="entry name" value="SUCCINATE DEHYDROGENASE HYDROPHOBIC MEMBRANE ANCHOR SUBUNIT"/>
    <property type="match status" value="1"/>
</dbReference>
<keyword evidence="7" id="KW-1003">Cell membrane</keyword>
<dbReference type="GO" id="GO:0009055">
    <property type="term" value="F:electron transfer activity"/>
    <property type="evidence" value="ECO:0007669"/>
    <property type="project" value="TreeGrafter"/>
</dbReference>
<comment type="function">
    <text evidence="2">Membrane-anchoring subunit of succinate dehydrogenase (SDH).</text>
</comment>
<feature type="transmembrane region" description="Helical" evidence="17">
    <location>
        <begin position="66"/>
        <end position="85"/>
    </location>
</feature>
<dbReference type="UniPathway" id="UPA00223"/>
<evidence type="ECO:0000256" key="1">
    <source>
        <dbReference type="ARBA" id="ARBA00001971"/>
    </source>
</evidence>
<keyword evidence="10" id="KW-0349">Heme</keyword>
<gene>
    <name evidence="18" type="primary">sdhD</name>
    <name evidence="18" type="ORF">H4F99_11850</name>
</gene>
<dbReference type="GO" id="GO:0046872">
    <property type="term" value="F:metal ion binding"/>
    <property type="evidence" value="ECO:0007669"/>
    <property type="project" value="UniProtKB-KW"/>
</dbReference>
<dbReference type="GO" id="GO:0005886">
    <property type="term" value="C:plasma membrane"/>
    <property type="evidence" value="ECO:0007669"/>
    <property type="project" value="UniProtKB-SubCell"/>
</dbReference>
<evidence type="ECO:0000256" key="15">
    <source>
        <dbReference type="ARBA" id="ARBA00023004"/>
    </source>
</evidence>
<dbReference type="GO" id="GO:0020037">
    <property type="term" value="F:heme binding"/>
    <property type="evidence" value="ECO:0007669"/>
    <property type="project" value="InterPro"/>
</dbReference>
<evidence type="ECO:0000256" key="12">
    <source>
        <dbReference type="ARBA" id="ARBA00022723"/>
    </source>
</evidence>
<evidence type="ECO:0000256" key="13">
    <source>
        <dbReference type="ARBA" id="ARBA00022982"/>
    </source>
</evidence>
<dbReference type="AlphaFoldDB" id="A0A7W3YFB8"/>
<dbReference type="InterPro" id="IPR034804">
    <property type="entry name" value="SQR/QFR_C/D"/>
</dbReference>
<feature type="transmembrane region" description="Helical" evidence="17">
    <location>
        <begin position="32"/>
        <end position="54"/>
    </location>
</feature>
<dbReference type="InterPro" id="IPR014312">
    <property type="entry name" value="Succ_DH_anchor"/>
</dbReference>
<evidence type="ECO:0000313" key="18">
    <source>
        <dbReference type="EMBL" id="MBB1089175.1"/>
    </source>
</evidence>
<dbReference type="EMBL" id="JACHTE010000008">
    <property type="protein sequence ID" value="MBB1089175.1"/>
    <property type="molecule type" value="Genomic_DNA"/>
</dbReference>
<comment type="pathway">
    <text evidence="4">Carbohydrate metabolism; tricarboxylic acid cycle.</text>
</comment>
<evidence type="ECO:0000256" key="3">
    <source>
        <dbReference type="ARBA" id="ARBA00004429"/>
    </source>
</evidence>
<evidence type="ECO:0000256" key="8">
    <source>
        <dbReference type="ARBA" id="ARBA00022519"/>
    </source>
</evidence>
<proteinExistence type="predicted"/>
<protein>
    <recommendedName>
        <fullName evidence="5">Succinate dehydrogenase hydrophobic membrane anchor subunit</fullName>
    </recommendedName>
</protein>
<evidence type="ECO:0000256" key="6">
    <source>
        <dbReference type="ARBA" id="ARBA00022448"/>
    </source>
</evidence>
<dbReference type="Pfam" id="PF01127">
    <property type="entry name" value="Sdh_cyt"/>
    <property type="match status" value="1"/>
</dbReference>
<dbReference type="GO" id="GO:0017004">
    <property type="term" value="P:cytochrome complex assembly"/>
    <property type="evidence" value="ECO:0007669"/>
    <property type="project" value="TreeGrafter"/>
</dbReference>
<evidence type="ECO:0000256" key="4">
    <source>
        <dbReference type="ARBA" id="ARBA00005163"/>
    </source>
</evidence>
<dbReference type="SUPFAM" id="SSF81343">
    <property type="entry name" value="Fumarate reductase respiratory complex transmembrane subunits"/>
    <property type="match status" value="1"/>
</dbReference>
<keyword evidence="8" id="KW-0997">Cell inner membrane</keyword>
<keyword evidence="14 17" id="KW-1133">Transmembrane helix</keyword>
<evidence type="ECO:0000256" key="17">
    <source>
        <dbReference type="SAM" id="Phobius"/>
    </source>
</evidence>
<feature type="transmembrane region" description="Helical" evidence="17">
    <location>
        <begin position="105"/>
        <end position="127"/>
    </location>
</feature>
<keyword evidence="13" id="KW-0249">Electron transport</keyword>
<keyword evidence="11 17" id="KW-0812">Transmembrane</keyword>
<evidence type="ECO:0000256" key="10">
    <source>
        <dbReference type="ARBA" id="ARBA00022617"/>
    </source>
</evidence>
<evidence type="ECO:0000256" key="14">
    <source>
        <dbReference type="ARBA" id="ARBA00022989"/>
    </source>
</evidence>
<name>A0A7W3YFB8_9GAMM</name>
<evidence type="ECO:0000256" key="7">
    <source>
        <dbReference type="ARBA" id="ARBA00022475"/>
    </source>
</evidence>
<evidence type="ECO:0000256" key="5">
    <source>
        <dbReference type="ARBA" id="ARBA00019425"/>
    </source>
</evidence>
<evidence type="ECO:0000256" key="9">
    <source>
        <dbReference type="ARBA" id="ARBA00022532"/>
    </source>
</evidence>
<dbReference type="CDD" id="cd03495">
    <property type="entry name" value="SQR_TypeC_SdhD_like"/>
    <property type="match status" value="1"/>
</dbReference>
<dbReference type="Gene3D" id="1.20.1300.10">
    <property type="entry name" value="Fumarate reductase/succinate dehydrogenase, transmembrane subunit"/>
    <property type="match status" value="1"/>
</dbReference>
<evidence type="ECO:0000256" key="11">
    <source>
        <dbReference type="ARBA" id="ARBA00022692"/>
    </source>
</evidence>
<keyword evidence="15" id="KW-0408">Iron</keyword>
<comment type="caution">
    <text evidence="18">The sequence shown here is derived from an EMBL/GenBank/DDBJ whole genome shotgun (WGS) entry which is preliminary data.</text>
</comment>
<organism evidence="18 19">
    <name type="scientific">Marilutibacter penaei</name>
    <dbReference type="NCBI Taxonomy" id="2759900"/>
    <lineage>
        <taxon>Bacteria</taxon>
        <taxon>Pseudomonadati</taxon>
        <taxon>Pseudomonadota</taxon>
        <taxon>Gammaproteobacteria</taxon>
        <taxon>Lysobacterales</taxon>
        <taxon>Lysobacteraceae</taxon>
        <taxon>Marilutibacter</taxon>
    </lineage>
</organism>
<dbReference type="RefSeq" id="WP_182669955.1">
    <property type="nucleotide sequence ID" value="NZ_JACHTE010000008.1"/>
</dbReference>
<evidence type="ECO:0000256" key="16">
    <source>
        <dbReference type="ARBA" id="ARBA00023136"/>
    </source>
</evidence>
<dbReference type="Proteomes" id="UP000552587">
    <property type="component" value="Unassembled WGS sequence"/>
</dbReference>
<keyword evidence="12" id="KW-0479">Metal-binding</keyword>